<dbReference type="OrthoDB" id="9807748at2"/>
<feature type="transmembrane region" description="Helical" evidence="7">
    <location>
        <begin position="229"/>
        <end position="253"/>
    </location>
</feature>
<comment type="subcellular location">
    <subcellularLocation>
        <location evidence="1 7">Cell membrane</location>
        <topology evidence="1 7">Multi-pass membrane protein</topology>
    </subcellularLocation>
</comment>
<feature type="transmembrane region" description="Helical" evidence="7">
    <location>
        <begin position="49"/>
        <end position="71"/>
    </location>
</feature>
<dbReference type="PANTHER" id="PTHR30065:SF1">
    <property type="entry name" value="SURFACE PRESENTATION OF ANTIGENS PROTEIN SPAR"/>
    <property type="match status" value="1"/>
</dbReference>
<dbReference type="PRINTS" id="PR00953">
    <property type="entry name" value="TYPE3IMRPROT"/>
</dbReference>
<feature type="transmembrane region" description="Helical" evidence="7">
    <location>
        <begin position="139"/>
        <end position="162"/>
    </location>
</feature>
<dbReference type="InterPro" id="IPR006304">
    <property type="entry name" value="T3SS_SpaR/YscT"/>
</dbReference>
<evidence type="ECO:0000256" key="7">
    <source>
        <dbReference type="RuleBase" id="RU362072"/>
    </source>
</evidence>
<evidence type="ECO:0000256" key="6">
    <source>
        <dbReference type="ARBA" id="ARBA00023136"/>
    </source>
</evidence>
<feature type="transmembrane region" description="Helical" evidence="7">
    <location>
        <begin position="78"/>
        <end position="105"/>
    </location>
</feature>
<keyword evidence="9" id="KW-1185">Reference proteome</keyword>
<dbReference type="NCBIfam" id="TIGR01401">
    <property type="entry name" value="fliR_like_III"/>
    <property type="match status" value="1"/>
</dbReference>
<dbReference type="Proteomes" id="UP000194931">
    <property type="component" value="Unassembled WGS sequence"/>
</dbReference>
<evidence type="ECO:0000256" key="2">
    <source>
        <dbReference type="ARBA" id="ARBA00009772"/>
    </source>
</evidence>
<feature type="transmembrane region" description="Helical" evidence="7">
    <location>
        <begin position="183"/>
        <end position="209"/>
    </location>
</feature>
<feature type="transmembrane region" description="Helical" evidence="7">
    <location>
        <begin position="21"/>
        <end position="43"/>
    </location>
</feature>
<gene>
    <name evidence="8" type="ORF">HK26_13590</name>
</gene>
<protein>
    <recommendedName>
        <fullName evidence="10">Type III secretion system protein</fullName>
    </recommendedName>
</protein>
<dbReference type="RefSeq" id="WP_086639038.1">
    <property type="nucleotide sequence ID" value="NZ_JOPJ01000009.1"/>
</dbReference>
<organism evidence="8 9">
    <name type="scientific">Acetobacter okinawensis</name>
    <dbReference type="NCBI Taxonomy" id="1076594"/>
    <lineage>
        <taxon>Bacteria</taxon>
        <taxon>Pseudomonadati</taxon>
        <taxon>Pseudomonadota</taxon>
        <taxon>Alphaproteobacteria</taxon>
        <taxon>Acetobacterales</taxon>
        <taxon>Acetobacteraceae</taxon>
        <taxon>Acetobacter</taxon>
    </lineage>
</organism>
<dbReference type="AlphaFoldDB" id="A0A252BVF1"/>
<accession>A0A252BVF1</accession>
<evidence type="ECO:0000313" key="8">
    <source>
        <dbReference type="EMBL" id="OUJ12893.1"/>
    </source>
</evidence>
<comment type="caution">
    <text evidence="8">The sequence shown here is derived from an EMBL/GenBank/DDBJ whole genome shotgun (WGS) entry which is preliminary data.</text>
</comment>
<evidence type="ECO:0000256" key="4">
    <source>
        <dbReference type="ARBA" id="ARBA00022692"/>
    </source>
</evidence>
<name>A0A252BVF1_9PROT</name>
<keyword evidence="3 7" id="KW-1003">Cell membrane</keyword>
<keyword evidence="5 7" id="KW-1133">Transmembrane helix</keyword>
<dbReference type="GO" id="GO:0005886">
    <property type="term" value="C:plasma membrane"/>
    <property type="evidence" value="ECO:0007669"/>
    <property type="project" value="UniProtKB-SubCell"/>
</dbReference>
<evidence type="ECO:0000256" key="5">
    <source>
        <dbReference type="ARBA" id="ARBA00022989"/>
    </source>
</evidence>
<comment type="similarity">
    <text evidence="2 7">Belongs to the FliR/MopE/SpaR family.</text>
</comment>
<keyword evidence="4 7" id="KW-0812">Transmembrane</keyword>
<sequence length="276" mass="30324">MNAQIDTLPFFLDALGFIQHWLLALGFTMARPMGFLAIFPVFTRFQITGLLRGAMALVLALPAVPMIAYMLDQQPQTGVALMLLGVKEGSIGCILGLLLGMPFWMLDVAGDVLDLQRGATQGRLNDPAGFEDVSITGTFFLLLSIAYFAASGGLQMMVDILYKSWELWKPLSGIPNFSDQFPILVLGLLDEMLAAAISLALPMLLAMLLSDIALSIVSRAASSLRVDDYAMGARNVVFFFILTLYTSYLCLFVRQDIARMPIFFDAMKLMVEQPLT</sequence>
<proteinExistence type="inferred from homology"/>
<dbReference type="Pfam" id="PF01311">
    <property type="entry name" value="Bac_export_1"/>
    <property type="match status" value="1"/>
</dbReference>
<evidence type="ECO:0008006" key="10">
    <source>
        <dbReference type="Google" id="ProtNLM"/>
    </source>
</evidence>
<dbReference type="EMBL" id="JOPJ01000009">
    <property type="protein sequence ID" value="OUJ12893.1"/>
    <property type="molecule type" value="Genomic_DNA"/>
</dbReference>
<dbReference type="GO" id="GO:0006605">
    <property type="term" value="P:protein targeting"/>
    <property type="evidence" value="ECO:0007669"/>
    <property type="project" value="UniProtKB-UniRule"/>
</dbReference>
<evidence type="ECO:0000256" key="3">
    <source>
        <dbReference type="ARBA" id="ARBA00022475"/>
    </source>
</evidence>
<dbReference type="InterPro" id="IPR002010">
    <property type="entry name" value="T3SS_IM_R"/>
</dbReference>
<keyword evidence="6 7" id="KW-0472">Membrane</keyword>
<dbReference type="PANTHER" id="PTHR30065">
    <property type="entry name" value="FLAGELLAR BIOSYNTHETIC PROTEIN FLIR"/>
    <property type="match status" value="1"/>
</dbReference>
<reference evidence="9" key="1">
    <citation type="submission" date="2014-06" db="EMBL/GenBank/DDBJ databases">
        <authorList>
            <person name="Winans N.J."/>
            <person name="Newell P.D."/>
            <person name="Douglas A.E."/>
        </authorList>
    </citation>
    <scope>NUCLEOTIDE SEQUENCE [LARGE SCALE GENOMIC DNA]</scope>
</reference>
<evidence type="ECO:0000313" key="9">
    <source>
        <dbReference type="Proteomes" id="UP000194931"/>
    </source>
</evidence>
<evidence type="ECO:0000256" key="1">
    <source>
        <dbReference type="ARBA" id="ARBA00004651"/>
    </source>
</evidence>